<organism evidence="1 2">
    <name type="scientific">Fusarium decemcellulare</name>
    <dbReference type="NCBI Taxonomy" id="57161"/>
    <lineage>
        <taxon>Eukaryota</taxon>
        <taxon>Fungi</taxon>
        <taxon>Dikarya</taxon>
        <taxon>Ascomycota</taxon>
        <taxon>Pezizomycotina</taxon>
        <taxon>Sordariomycetes</taxon>
        <taxon>Hypocreomycetidae</taxon>
        <taxon>Hypocreales</taxon>
        <taxon>Nectriaceae</taxon>
        <taxon>Fusarium</taxon>
        <taxon>Fusarium decemcellulare species complex</taxon>
    </lineage>
</organism>
<evidence type="ECO:0000313" key="1">
    <source>
        <dbReference type="EMBL" id="KAJ3516608.1"/>
    </source>
</evidence>
<protein>
    <submittedName>
        <fullName evidence="1">Uncharacterized protein</fullName>
    </submittedName>
</protein>
<keyword evidence="2" id="KW-1185">Reference proteome</keyword>
<comment type="caution">
    <text evidence="1">The sequence shown here is derived from an EMBL/GenBank/DDBJ whole genome shotgun (WGS) entry which is preliminary data.</text>
</comment>
<name>A0ACC1RHD0_9HYPO</name>
<dbReference type="EMBL" id="JANRMS010003655">
    <property type="protein sequence ID" value="KAJ3516608.1"/>
    <property type="molecule type" value="Genomic_DNA"/>
</dbReference>
<sequence length="289" mass="31258">MPSLVVSLCLLLLCSLAPARARSLRQLQHPLLGGPPQEPFQHCGSFPLQWSNRRRLAQAQAQAKYAPMCDVEIHAAPGLENKSAVQRVCSDAVPGACAIVLTDFFTDLSSISRVCRGARAPSLLSRQQPGHVTMISIMTSIASSAVQPLVAAAPADEPLEGLRKQATVNDRRTLFSLGAQQSKSGTPDVAVSCFRLTTSQLLLLGTANLAHKFKAKEQIVSQSSQHAQRSPCDTLLARKKAIPSLAYTRLFDVRRLNQSSQSNRPQDVEMVVSNPYTIVSTSADEYITA</sequence>
<proteinExistence type="predicted"/>
<evidence type="ECO:0000313" key="2">
    <source>
        <dbReference type="Proteomes" id="UP001148629"/>
    </source>
</evidence>
<dbReference type="Proteomes" id="UP001148629">
    <property type="component" value="Unassembled WGS sequence"/>
</dbReference>
<accession>A0ACC1RHD0</accession>
<gene>
    <name evidence="1" type="ORF">NM208_g14822</name>
</gene>
<reference evidence="1" key="1">
    <citation type="submission" date="2022-08" db="EMBL/GenBank/DDBJ databases">
        <title>Genome Sequence of Fusarium decemcellulare.</title>
        <authorList>
            <person name="Buettner E."/>
        </authorList>
    </citation>
    <scope>NUCLEOTIDE SEQUENCE</scope>
    <source>
        <strain evidence="1">Babe19</strain>
    </source>
</reference>